<protein>
    <submittedName>
        <fullName evidence="2">Uncharacterized protein</fullName>
    </submittedName>
</protein>
<dbReference type="Proteomes" id="UP000053841">
    <property type="component" value="Unassembled WGS sequence"/>
</dbReference>
<keyword evidence="1" id="KW-0812">Transmembrane</keyword>
<dbReference type="EMBL" id="KI964967">
    <property type="protein sequence ID" value="EUC27258.1"/>
    <property type="molecule type" value="Genomic_DNA"/>
</dbReference>
<dbReference type="HOGENOM" id="CLU_924839_0_0_1"/>
<evidence type="ECO:0000256" key="1">
    <source>
        <dbReference type="SAM" id="Phobius"/>
    </source>
</evidence>
<organism evidence="2 3">
    <name type="scientific">Cochliobolus carbonum (strain 26-R-13)</name>
    <name type="common">Maize leaf spot fungus</name>
    <name type="synonym">Bipolaris zeicola</name>
    <dbReference type="NCBI Taxonomy" id="930089"/>
    <lineage>
        <taxon>Eukaryota</taxon>
        <taxon>Fungi</taxon>
        <taxon>Dikarya</taxon>
        <taxon>Ascomycota</taxon>
        <taxon>Pezizomycotina</taxon>
        <taxon>Dothideomycetes</taxon>
        <taxon>Pleosporomycetidae</taxon>
        <taxon>Pleosporales</taxon>
        <taxon>Pleosporineae</taxon>
        <taxon>Pleosporaceae</taxon>
        <taxon>Bipolaris</taxon>
    </lineage>
</organism>
<dbReference type="KEGG" id="bze:COCCADRAFT_41958"/>
<gene>
    <name evidence="2" type="ORF">COCCADRAFT_41958</name>
</gene>
<keyword evidence="1" id="KW-1133">Transmembrane helix</keyword>
<sequence length="312" mass="33939">MQAPLCRLLAFSHHHKQIAQGLAAGLIAHVSSLMEFINPPPFGVTRDLSNSPTYDEGTTVNIACTSGEKGVGVSLCLYQQNETDGKWFGDMEYLTQNAVDIMRYSWLLFYLSIFQEGKGSSDSNSHYFYIAEKGIGKSSSPSFVSSAFSSTSIPQAISTVAPTLIPTSSSMQNLRTSTGVVGLPTSDATDSQTLPDQQSSSDSFPLAVKIGLGIGIPIALVLRLVIGWLLFRHRKRRDTAPPYGLHEISAGQNMQYKHYNNEGYYGSGINEAPLKSPVEIGQLYPQDFDGRVVTSPNKSAATPHHAPVRFEM</sequence>
<dbReference type="GeneID" id="19149603"/>
<keyword evidence="1" id="KW-0472">Membrane</keyword>
<name>W6XP43_COCC2</name>
<keyword evidence="3" id="KW-1185">Reference proteome</keyword>
<reference evidence="2 3" key="1">
    <citation type="journal article" date="2013" name="PLoS Genet.">
        <title>Comparative genome structure, secondary metabolite, and effector coding capacity across Cochliobolus pathogens.</title>
        <authorList>
            <person name="Condon B.J."/>
            <person name="Leng Y."/>
            <person name="Wu D."/>
            <person name="Bushley K.E."/>
            <person name="Ohm R.A."/>
            <person name="Otillar R."/>
            <person name="Martin J."/>
            <person name="Schackwitz W."/>
            <person name="Grimwood J."/>
            <person name="MohdZainudin N."/>
            <person name="Xue C."/>
            <person name="Wang R."/>
            <person name="Manning V.A."/>
            <person name="Dhillon B."/>
            <person name="Tu Z.J."/>
            <person name="Steffenson B.J."/>
            <person name="Salamov A."/>
            <person name="Sun H."/>
            <person name="Lowry S."/>
            <person name="LaButti K."/>
            <person name="Han J."/>
            <person name="Copeland A."/>
            <person name="Lindquist E."/>
            <person name="Barry K."/>
            <person name="Schmutz J."/>
            <person name="Baker S.E."/>
            <person name="Ciuffetti L.M."/>
            <person name="Grigoriev I.V."/>
            <person name="Zhong S."/>
            <person name="Turgeon B.G."/>
        </authorList>
    </citation>
    <scope>NUCLEOTIDE SEQUENCE [LARGE SCALE GENOMIC DNA]</scope>
    <source>
        <strain evidence="2 3">26-R-13</strain>
    </source>
</reference>
<dbReference type="RefSeq" id="XP_007718437.1">
    <property type="nucleotide sequence ID" value="XM_007720247.1"/>
</dbReference>
<dbReference type="OrthoDB" id="5390143at2759"/>
<dbReference type="AlphaFoldDB" id="W6XP43"/>
<accession>W6XP43</accession>
<proteinExistence type="predicted"/>
<feature type="transmembrane region" description="Helical" evidence="1">
    <location>
        <begin position="210"/>
        <end position="231"/>
    </location>
</feature>
<evidence type="ECO:0000313" key="2">
    <source>
        <dbReference type="EMBL" id="EUC27258.1"/>
    </source>
</evidence>
<evidence type="ECO:0000313" key="3">
    <source>
        <dbReference type="Proteomes" id="UP000053841"/>
    </source>
</evidence>